<keyword evidence="3" id="KW-0547">Nucleotide-binding</keyword>
<evidence type="ECO:0000259" key="5">
    <source>
        <dbReference type="PROSITE" id="PS50893"/>
    </source>
</evidence>
<evidence type="ECO:0000256" key="1">
    <source>
        <dbReference type="ARBA" id="ARBA00005417"/>
    </source>
</evidence>
<organism evidence="6 7">
    <name type="scientific">Mobiluncus porci</name>
    <dbReference type="NCBI Taxonomy" id="2652278"/>
    <lineage>
        <taxon>Bacteria</taxon>
        <taxon>Bacillati</taxon>
        <taxon>Actinomycetota</taxon>
        <taxon>Actinomycetes</taxon>
        <taxon>Actinomycetales</taxon>
        <taxon>Actinomycetaceae</taxon>
        <taxon>Mobiluncus</taxon>
    </lineage>
</organism>
<dbReference type="Proteomes" id="UP000442535">
    <property type="component" value="Unassembled WGS sequence"/>
</dbReference>
<dbReference type="Pfam" id="PF00005">
    <property type="entry name" value="ABC_tran"/>
    <property type="match status" value="1"/>
</dbReference>
<dbReference type="InterPro" id="IPR003593">
    <property type="entry name" value="AAA+_ATPase"/>
</dbReference>
<keyword evidence="7" id="KW-1185">Reference proteome</keyword>
<dbReference type="GO" id="GO:0016020">
    <property type="term" value="C:membrane"/>
    <property type="evidence" value="ECO:0007669"/>
    <property type="project" value="InterPro"/>
</dbReference>
<comment type="caution">
    <text evidence="6">The sequence shown here is derived from an EMBL/GenBank/DDBJ whole genome shotgun (WGS) entry which is preliminary data.</text>
</comment>
<reference evidence="6 7" key="1">
    <citation type="submission" date="2019-08" db="EMBL/GenBank/DDBJ databases">
        <title>In-depth cultivation of the pig gut microbiome towards novel bacterial diversity and tailored functional studies.</title>
        <authorList>
            <person name="Wylensek D."/>
            <person name="Hitch T.C.A."/>
            <person name="Clavel T."/>
        </authorList>
    </citation>
    <scope>NUCLEOTIDE SEQUENCE [LARGE SCALE GENOMIC DNA]</scope>
    <source>
        <strain evidence="6 7">RF-GAM-744-WT-7</strain>
    </source>
</reference>
<evidence type="ECO:0000313" key="7">
    <source>
        <dbReference type="Proteomes" id="UP000442535"/>
    </source>
</evidence>
<dbReference type="GO" id="GO:0016887">
    <property type="term" value="F:ATP hydrolysis activity"/>
    <property type="evidence" value="ECO:0007669"/>
    <property type="project" value="InterPro"/>
</dbReference>
<dbReference type="InterPro" id="IPR003439">
    <property type="entry name" value="ABC_transporter-like_ATP-bd"/>
</dbReference>
<dbReference type="GO" id="GO:0005524">
    <property type="term" value="F:ATP binding"/>
    <property type="evidence" value="ECO:0007669"/>
    <property type="project" value="UniProtKB-KW"/>
</dbReference>
<protein>
    <submittedName>
        <fullName evidence="6">ABC transporter ATP-binding protein</fullName>
    </submittedName>
</protein>
<dbReference type="CDD" id="cd10147">
    <property type="entry name" value="Wzt_C-like"/>
    <property type="match status" value="1"/>
</dbReference>
<dbReference type="InterPro" id="IPR027417">
    <property type="entry name" value="P-loop_NTPase"/>
</dbReference>
<comment type="similarity">
    <text evidence="1">Belongs to the ABC transporter superfamily.</text>
</comment>
<dbReference type="PANTHER" id="PTHR46743">
    <property type="entry name" value="TEICHOIC ACIDS EXPORT ATP-BINDING PROTEIN TAGH"/>
    <property type="match status" value="1"/>
</dbReference>
<dbReference type="InterPro" id="IPR015860">
    <property type="entry name" value="ABC_transpr_TagH-like"/>
</dbReference>
<evidence type="ECO:0000313" key="6">
    <source>
        <dbReference type="EMBL" id="MST50055.1"/>
    </source>
</evidence>
<dbReference type="CDD" id="cd03220">
    <property type="entry name" value="ABC_KpsT_Wzt"/>
    <property type="match status" value="1"/>
</dbReference>
<sequence>MSDIAVSVSHVTKEFILQKERRDSLKERLVKGRARGGHTFRALDDVSFEIPRGTTFGLIGHNGSGKSTMLKILAGVYRPTAGAVKVSGKVSALLELGAGFHGDLTGRENIYLNGAILGMTHKEIEYSIDEIIDFADIGEFIDEPVKVYSSGMYVRLGFAVAVTLDPEILIVDEIIAVGDEEFQRKCFDHLHRLRKEGCTIAFVTHSLGLAKDLCDEAIWLDHGKTQMLGKTGDVIDGYLNAVNAQEADKSKAKKVKKPRTVLPPVPRQGSGEVRMTDIQILDGEGNTAPFAIFGQPFTLRLWAHAVERVENVEVGLAFVHEAGMTLAGPNSGMDGIKYDFEAGDSFVDFHYPALMIQPGIYGVSTSFIDSGHTYDYSDREFQFIIRADTAIPDPGLVRMGGEWSPKLDEPLVGKDAEIN</sequence>
<feature type="domain" description="ABC transporter" evidence="5">
    <location>
        <begin position="25"/>
        <end position="247"/>
    </location>
</feature>
<dbReference type="RefSeq" id="WP_154545308.1">
    <property type="nucleotide sequence ID" value="NZ_VUMY01000012.1"/>
</dbReference>
<evidence type="ECO:0000256" key="2">
    <source>
        <dbReference type="ARBA" id="ARBA00022448"/>
    </source>
</evidence>
<keyword evidence="4 6" id="KW-0067">ATP-binding</keyword>
<dbReference type="GO" id="GO:0140359">
    <property type="term" value="F:ABC-type transporter activity"/>
    <property type="evidence" value="ECO:0007669"/>
    <property type="project" value="InterPro"/>
</dbReference>
<dbReference type="Gene3D" id="3.40.50.300">
    <property type="entry name" value="P-loop containing nucleotide triphosphate hydrolases"/>
    <property type="match status" value="1"/>
</dbReference>
<proteinExistence type="inferred from homology"/>
<dbReference type="EMBL" id="VUMY01000012">
    <property type="protein sequence ID" value="MST50055.1"/>
    <property type="molecule type" value="Genomic_DNA"/>
</dbReference>
<gene>
    <name evidence="6" type="ORF">FYJ63_07380</name>
</gene>
<name>A0A7K0K4U5_9ACTO</name>
<accession>A0A7K0K4U5</accession>
<dbReference type="Gene3D" id="2.70.50.60">
    <property type="entry name" value="abc- transporter (atp binding component) like domain"/>
    <property type="match status" value="1"/>
</dbReference>
<dbReference type="AlphaFoldDB" id="A0A7K0K4U5"/>
<dbReference type="Pfam" id="PF14524">
    <property type="entry name" value="Wzt_C"/>
    <property type="match status" value="1"/>
</dbReference>
<dbReference type="PROSITE" id="PS50893">
    <property type="entry name" value="ABC_TRANSPORTER_2"/>
    <property type="match status" value="1"/>
</dbReference>
<dbReference type="InterPro" id="IPR029439">
    <property type="entry name" value="Wzt_C"/>
</dbReference>
<evidence type="ECO:0000256" key="3">
    <source>
        <dbReference type="ARBA" id="ARBA00022741"/>
    </source>
</evidence>
<evidence type="ECO:0000256" key="4">
    <source>
        <dbReference type="ARBA" id="ARBA00022840"/>
    </source>
</evidence>
<dbReference type="PANTHER" id="PTHR46743:SF2">
    <property type="entry name" value="TEICHOIC ACIDS EXPORT ATP-BINDING PROTEIN TAGH"/>
    <property type="match status" value="1"/>
</dbReference>
<dbReference type="SMART" id="SM00382">
    <property type="entry name" value="AAA"/>
    <property type="match status" value="1"/>
</dbReference>
<keyword evidence="2" id="KW-0813">Transport</keyword>
<dbReference type="InterPro" id="IPR050683">
    <property type="entry name" value="Bact_Polysacc_Export_ATP-bd"/>
</dbReference>
<dbReference type="SUPFAM" id="SSF52540">
    <property type="entry name" value="P-loop containing nucleoside triphosphate hydrolases"/>
    <property type="match status" value="1"/>
</dbReference>